<dbReference type="InterPro" id="IPR029062">
    <property type="entry name" value="Class_I_gatase-like"/>
</dbReference>
<dbReference type="Gene3D" id="2.60.120.560">
    <property type="entry name" value="Exo-inulinase, domain 1"/>
    <property type="match status" value="1"/>
</dbReference>
<dbReference type="Gene3D" id="3.40.50.880">
    <property type="match status" value="1"/>
</dbReference>
<gene>
    <name evidence="2" type="ORF">ACEZDG_05590</name>
</gene>
<accession>A0ABV6V4Z7</accession>
<evidence type="ECO:0000256" key="1">
    <source>
        <dbReference type="SAM" id="SignalP"/>
    </source>
</evidence>
<evidence type="ECO:0000313" key="2">
    <source>
        <dbReference type="EMBL" id="MFC1408748.1"/>
    </source>
</evidence>
<dbReference type="PANTHER" id="PTHR36848:SF2">
    <property type="entry name" value="SECRETED PROTEIN"/>
    <property type="match status" value="1"/>
</dbReference>
<dbReference type="PANTHER" id="PTHR36848">
    <property type="entry name" value="DNA-BINDING PROTEIN (PUTATIVE SECRETED PROTEIN)-RELATED"/>
    <property type="match status" value="1"/>
</dbReference>
<organism evidence="2 3">
    <name type="scientific">Streptacidiphilus alkalitolerans</name>
    <dbReference type="NCBI Taxonomy" id="3342712"/>
    <lineage>
        <taxon>Bacteria</taxon>
        <taxon>Bacillati</taxon>
        <taxon>Actinomycetota</taxon>
        <taxon>Actinomycetes</taxon>
        <taxon>Kitasatosporales</taxon>
        <taxon>Streptomycetaceae</taxon>
        <taxon>Streptacidiphilus</taxon>
    </lineage>
</organism>
<dbReference type="InterPro" id="IPR053161">
    <property type="entry name" value="Ulvan_degrading_GH"/>
</dbReference>
<dbReference type="InterPro" id="IPR008979">
    <property type="entry name" value="Galactose-bd-like_sf"/>
</dbReference>
<comment type="caution">
    <text evidence="2">The sequence shown here is derived from an EMBL/GenBank/DDBJ whole genome shotgun (WGS) entry which is preliminary data.</text>
</comment>
<feature type="signal peptide" evidence="1">
    <location>
        <begin position="1"/>
        <end position="23"/>
    </location>
</feature>
<keyword evidence="3" id="KW-1185">Reference proteome</keyword>
<dbReference type="Proteomes" id="UP001592582">
    <property type="component" value="Unassembled WGS sequence"/>
</dbReference>
<dbReference type="SUPFAM" id="SSF49785">
    <property type="entry name" value="Galactose-binding domain-like"/>
    <property type="match status" value="1"/>
</dbReference>
<dbReference type="CDD" id="cd03143">
    <property type="entry name" value="A4_beta-galactosidase_middle_domain"/>
    <property type="match status" value="1"/>
</dbReference>
<protein>
    <submittedName>
        <fullName evidence="2">Glycosyl hydrolase</fullName>
    </submittedName>
</protein>
<reference evidence="2 3" key="1">
    <citation type="submission" date="2024-09" db="EMBL/GenBank/DDBJ databases">
        <authorList>
            <person name="Lee S.D."/>
        </authorList>
    </citation>
    <scope>NUCLEOTIDE SEQUENCE [LARGE SCALE GENOMIC DNA]</scope>
    <source>
        <strain evidence="2 3">N1-1</strain>
    </source>
</reference>
<proteinExistence type="predicted"/>
<keyword evidence="2" id="KW-0378">Hydrolase</keyword>
<sequence>MLQLAAAAAAVGGTASFWQPAYAAEPAGHEAFSAARFARPAGDSMPLILWFWNGTVTTELVDASLADMRAKGVTEVLVFPFDTTALQPAFFTEAWFAIVEHTLRQAELHGMHVWLFNDDFFPSGRAGGFVVNGGKVGDRSYRPRPDLRTKGVTRSSTQVAGGASVPLAGRALSVADGRLVVDAAAYDGVRVLKGGTGWTDYTVNATVRIGSGTAGLMVRCSDPKNGYLADLRADGGIDLWRQVDGGFALLRQGAGVAGFDPADDHALQVTVQGQQITPSLDGTALPPVSDPTFGAGTVGVRATATQSSSWDSLTVTGADGGQLFADTFDDASSVDDFVTPDDLGVAFAASARPVGATGEVVPTMIDLTDTVRGGGTWKAPDGQWQVDVFTWRLLADSGGSRRNYLDLLDDEAVSLFMDIVPGEYVRRFPWAVGKVLLGFADDEPFVASADAEWATVPWSPSLADEVDRLSGSTGVSGKAGLGIVLSSVHDDLGAQGRSLRGLFWRAVSNRFSSGYYKGVGTWMGRHGLQLISNPLWDEYGPAEQVMSTGNLNTAHQWAQVPGTDLITDQYQVGYYRTLPRWPASAAHQTGRDRVYLEAMGATGWQVTPAFTREVIGAFVVRGINKVLLHARFSDSNNIVFAPPFQPVNPWWDLSSPLNEWIGRLVEAARATPRARTALLQPQRAAEAFQGYPQQSAIDDAFIGAVHALEDQQIDFDFVDEGALTGDPALIEHGRPRGGELVVGRQQYGILVLPQAPMLSLGAASMLLSFVDGGGTLVAVGDLPVQEAAGQDRELAAALAKLFSGARASRAHRATDVTSAAALVVAAGGAAVVLSPPTPELRVLRLERGNEQSFLLNNEHAQAVEVTATFPALGAPQLCDPDTGRTVAAGVWHPAPFPGRSGRSAGGTAGTSGIAGTAVSLRLEAKAALLVVFRATGQDGPAHAIESTAPVESVTVKGNSATATVRVSLPGTVRVVARSGSRRFAGSTAVTDTLAAVPLDGDWSFRFDAAGTQLADRPLGSWTDLNPTYSGSAFYERRFTLDAATLSGRVWTLDLGEVHDVAQVVVNGVQMPPRLWAPYRIDVTEALRRGDNVVRVRVTNTGANAHGDPIASGLLGPVQLLPERLEQVRLSAQPH</sequence>
<dbReference type="GO" id="GO:0016787">
    <property type="term" value="F:hydrolase activity"/>
    <property type="evidence" value="ECO:0007669"/>
    <property type="project" value="UniProtKB-KW"/>
</dbReference>
<dbReference type="Gene3D" id="2.60.120.260">
    <property type="entry name" value="Galactose-binding domain-like"/>
    <property type="match status" value="1"/>
</dbReference>
<dbReference type="NCBIfam" id="NF045579">
    <property type="entry name" value="rhamnoside_JR"/>
    <property type="match status" value="1"/>
</dbReference>
<dbReference type="EMBL" id="JBHEZX010000002">
    <property type="protein sequence ID" value="MFC1408748.1"/>
    <property type="molecule type" value="Genomic_DNA"/>
</dbReference>
<name>A0ABV6V4Z7_9ACTN</name>
<keyword evidence="1" id="KW-0732">Signal</keyword>
<feature type="chain" id="PRO_5047459757" evidence="1">
    <location>
        <begin position="24"/>
        <end position="1134"/>
    </location>
</feature>
<evidence type="ECO:0000313" key="3">
    <source>
        <dbReference type="Proteomes" id="UP001592582"/>
    </source>
</evidence>
<dbReference type="Pfam" id="PF17132">
    <property type="entry name" value="Glyco_hydro_106"/>
    <property type="match status" value="1"/>
</dbReference>
<dbReference type="RefSeq" id="WP_380503155.1">
    <property type="nucleotide sequence ID" value="NZ_JBHEZX010000002.1"/>
</dbReference>